<sequence length="144" mass="16093">MTDLTDTAVLLYLSEIIPPFPRLVSLPRWPPGSGHDVEEPITSYCFEDIEPDASQSSANNHLNSFLFTLFKLFVPGQQGCMHWFLIGVVLFTLSSKLHIVANQRNGKERNSPFYVISSLTVAIVVSSTTACLCWFDTECTYGSR</sequence>
<name>A0A4C1ZFP1_EUMVA</name>
<evidence type="ECO:0000313" key="2">
    <source>
        <dbReference type="EMBL" id="GBP86620.1"/>
    </source>
</evidence>
<proteinExistence type="predicted"/>
<organism evidence="2 3">
    <name type="scientific">Eumeta variegata</name>
    <name type="common">Bagworm moth</name>
    <name type="synonym">Eumeta japonica</name>
    <dbReference type="NCBI Taxonomy" id="151549"/>
    <lineage>
        <taxon>Eukaryota</taxon>
        <taxon>Metazoa</taxon>
        <taxon>Ecdysozoa</taxon>
        <taxon>Arthropoda</taxon>
        <taxon>Hexapoda</taxon>
        <taxon>Insecta</taxon>
        <taxon>Pterygota</taxon>
        <taxon>Neoptera</taxon>
        <taxon>Endopterygota</taxon>
        <taxon>Lepidoptera</taxon>
        <taxon>Glossata</taxon>
        <taxon>Ditrysia</taxon>
        <taxon>Tineoidea</taxon>
        <taxon>Psychidae</taxon>
        <taxon>Oiketicinae</taxon>
        <taxon>Eumeta</taxon>
    </lineage>
</organism>
<dbReference type="Proteomes" id="UP000299102">
    <property type="component" value="Unassembled WGS sequence"/>
</dbReference>
<keyword evidence="1" id="KW-1133">Transmembrane helix</keyword>
<comment type="caution">
    <text evidence="2">The sequence shown here is derived from an EMBL/GenBank/DDBJ whole genome shotgun (WGS) entry which is preliminary data.</text>
</comment>
<reference evidence="2 3" key="1">
    <citation type="journal article" date="2019" name="Commun. Biol.">
        <title>The bagworm genome reveals a unique fibroin gene that provides high tensile strength.</title>
        <authorList>
            <person name="Kono N."/>
            <person name="Nakamura H."/>
            <person name="Ohtoshi R."/>
            <person name="Tomita M."/>
            <person name="Numata K."/>
            <person name="Arakawa K."/>
        </authorList>
    </citation>
    <scope>NUCLEOTIDE SEQUENCE [LARGE SCALE GENOMIC DNA]</scope>
</reference>
<feature type="transmembrane region" description="Helical" evidence="1">
    <location>
        <begin position="113"/>
        <end position="135"/>
    </location>
</feature>
<dbReference type="AlphaFoldDB" id="A0A4C1ZFP1"/>
<keyword evidence="1" id="KW-0812">Transmembrane</keyword>
<keyword evidence="1" id="KW-0472">Membrane</keyword>
<feature type="transmembrane region" description="Helical" evidence="1">
    <location>
        <begin position="80"/>
        <end position="101"/>
    </location>
</feature>
<evidence type="ECO:0000313" key="3">
    <source>
        <dbReference type="Proteomes" id="UP000299102"/>
    </source>
</evidence>
<protein>
    <submittedName>
        <fullName evidence="2">Uncharacterized protein</fullName>
    </submittedName>
</protein>
<keyword evidence="3" id="KW-1185">Reference proteome</keyword>
<dbReference type="EMBL" id="BGZK01001804">
    <property type="protein sequence ID" value="GBP86620.1"/>
    <property type="molecule type" value="Genomic_DNA"/>
</dbReference>
<accession>A0A4C1ZFP1</accession>
<evidence type="ECO:0000256" key="1">
    <source>
        <dbReference type="SAM" id="Phobius"/>
    </source>
</evidence>
<gene>
    <name evidence="2" type="ORF">EVAR_85753_1</name>
</gene>